<reference evidence="10" key="1">
    <citation type="submission" date="2020-09" db="EMBL/GenBank/DDBJ databases">
        <title>Nocardioides sp. strain MJB4 16S ribosomal RNA gene Genome sequencing and assembly.</title>
        <authorList>
            <person name="Kim I."/>
        </authorList>
    </citation>
    <scope>NUCLEOTIDE SEQUENCE</scope>
    <source>
        <strain evidence="10">MJB4</strain>
    </source>
</reference>
<comment type="domain">
    <text evidence="7">The N-terminal region contains the highly conserved SGGXDS motif, predicted to be a P-loop motif involved in ATP binding.</text>
</comment>
<dbReference type="InterPro" id="IPR012795">
    <property type="entry name" value="tRNA_Ile_lys_synt_N"/>
</dbReference>
<comment type="caution">
    <text evidence="10">The sequence shown here is derived from an EMBL/GenBank/DDBJ whole genome shotgun (WGS) entry which is preliminary data.</text>
</comment>
<evidence type="ECO:0000256" key="1">
    <source>
        <dbReference type="ARBA" id="ARBA00022490"/>
    </source>
</evidence>
<dbReference type="HAMAP" id="MF_01161">
    <property type="entry name" value="tRNA_Ile_lys_synt"/>
    <property type="match status" value="1"/>
</dbReference>
<dbReference type="GO" id="GO:0006400">
    <property type="term" value="P:tRNA modification"/>
    <property type="evidence" value="ECO:0007669"/>
    <property type="project" value="UniProtKB-UniRule"/>
</dbReference>
<accession>A0A927KAZ5</accession>
<comment type="function">
    <text evidence="7">Ligates lysine onto the cytidine present at position 34 of the AUA codon-specific tRNA(Ile) that contains the anticodon CAU, in an ATP-dependent manner. Cytidine is converted to lysidine, thus changing the amino acid specificity of the tRNA from methionine to isoleucine.</text>
</comment>
<dbReference type="InterPro" id="IPR015262">
    <property type="entry name" value="tRNA_Ile_lys_synt_subst-bd"/>
</dbReference>
<evidence type="ECO:0000256" key="2">
    <source>
        <dbReference type="ARBA" id="ARBA00022598"/>
    </source>
</evidence>
<dbReference type="GO" id="GO:0005524">
    <property type="term" value="F:ATP binding"/>
    <property type="evidence" value="ECO:0007669"/>
    <property type="project" value="UniProtKB-UniRule"/>
</dbReference>
<dbReference type="SUPFAM" id="SSF82829">
    <property type="entry name" value="MesJ substrate recognition domain-like"/>
    <property type="match status" value="1"/>
</dbReference>
<evidence type="ECO:0000256" key="6">
    <source>
        <dbReference type="ARBA" id="ARBA00048539"/>
    </source>
</evidence>
<feature type="domain" description="tRNA(Ile)-lysidine synthase substrate-binding" evidence="9">
    <location>
        <begin position="261"/>
        <end position="316"/>
    </location>
</feature>
<keyword evidence="5 7" id="KW-0067">ATP-binding</keyword>
<dbReference type="CDD" id="cd01992">
    <property type="entry name" value="TilS_N"/>
    <property type="match status" value="1"/>
</dbReference>
<dbReference type="PANTHER" id="PTHR43033">
    <property type="entry name" value="TRNA(ILE)-LYSIDINE SYNTHASE-RELATED"/>
    <property type="match status" value="1"/>
</dbReference>
<evidence type="ECO:0000259" key="8">
    <source>
        <dbReference type="Pfam" id="PF01171"/>
    </source>
</evidence>
<dbReference type="RefSeq" id="WP_192144214.1">
    <property type="nucleotide sequence ID" value="NZ_JACYXZ010000004.1"/>
</dbReference>
<evidence type="ECO:0000256" key="4">
    <source>
        <dbReference type="ARBA" id="ARBA00022741"/>
    </source>
</evidence>
<evidence type="ECO:0000256" key="7">
    <source>
        <dbReference type="HAMAP-Rule" id="MF_01161"/>
    </source>
</evidence>
<keyword evidence="4 7" id="KW-0547">Nucleotide-binding</keyword>
<name>A0A927KAZ5_9ACTN</name>
<keyword evidence="3 7" id="KW-0819">tRNA processing</keyword>
<feature type="binding site" evidence="7">
    <location>
        <begin position="32"/>
        <end position="37"/>
    </location>
    <ligand>
        <name>ATP</name>
        <dbReference type="ChEBI" id="CHEBI:30616"/>
    </ligand>
</feature>
<keyword evidence="11" id="KW-1185">Reference proteome</keyword>
<dbReference type="AlphaFoldDB" id="A0A927KAZ5"/>
<dbReference type="InterPro" id="IPR011063">
    <property type="entry name" value="TilS/TtcA_N"/>
</dbReference>
<comment type="similarity">
    <text evidence="7">Belongs to the tRNA(Ile)-lysidine synthase family.</text>
</comment>
<dbReference type="GO" id="GO:0005737">
    <property type="term" value="C:cytoplasm"/>
    <property type="evidence" value="ECO:0007669"/>
    <property type="project" value="UniProtKB-SubCell"/>
</dbReference>
<dbReference type="EMBL" id="JACYXZ010000004">
    <property type="protein sequence ID" value="MBD8870880.1"/>
    <property type="molecule type" value="Genomic_DNA"/>
</dbReference>
<protein>
    <recommendedName>
        <fullName evidence="7">tRNA(Ile)-lysidine synthase</fullName>
        <ecNumber evidence="7">6.3.4.19</ecNumber>
    </recommendedName>
    <alternativeName>
        <fullName evidence="7">tRNA(Ile)-2-lysyl-cytidine synthase</fullName>
    </alternativeName>
    <alternativeName>
        <fullName evidence="7">tRNA(Ile)-lysidine synthetase</fullName>
    </alternativeName>
</protein>
<keyword evidence="2 7" id="KW-0436">Ligase</keyword>
<dbReference type="Gene3D" id="1.20.59.20">
    <property type="match status" value="1"/>
</dbReference>
<organism evidence="10 11">
    <name type="scientific">Nocardioides donggukensis</name>
    <dbReference type="NCBI Taxonomy" id="2774019"/>
    <lineage>
        <taxon>Bacteria</taxon>
        <taxon>Bacillati</taxon>
        <taxon>Actinomycetota</taxon>
        <taxon>Actinomycetes</taxon>
        <taxon>Propionibacteriales</taxon>
        <taxon>Nocardioidaceae</taxon>
        <taxon>Nocardioides</taxon>
    </lineage>
</organism>
<gene>
    <name evidence="7 10" type="primary">tilS</name>
    <name evidence="10" type="ORF">IE331_14720</name>
</gene>
<keyword evidence="1 7" id="KW-0963">Cytoplasm</keyword>
<sequence length="337" mass="35529">MALDPAVAAVRRAVRRDLAEVAEVGPVLVACSGGADSVALLSAAVFECHRAGRRVVGATVDHGLQEDSAEHAASVVAQMATMGADETVSARVRADAPGLGPEAAAREARYAVLREMAQRFGAAAVLLGHTRDDQAETVLLGLARGSGGRSIAGMRRAFEVFRRPLLEVSRADTASACDAEGLPVWGDPHNEDPAYTRARVRHRVLPVLEAELGPGVAVSLARTADLLRPDMELLDDLADQALARVRRPAPTAYRDPALDVVETGGLPAPVRRRVLRSAALAAGAPASELFLEHVAGMDRLLTAWRGQKWVDLPGHLRLLRVGGLLVFAGGAPAGHER</sequence>
<evidence type="ECO:0000313" key="11">
    <source>
        <dbReference type="Proteomes" id="UP000616839"/>
    </source>
</evidence>
<evidence type="ECO:0000259" key="9">
    <source>
        <dbReference type="Pfam" id="PF09179"/>
    </source>
</evidence>
<dbReference type="InterPro" id="IPR012094">
    <property type="entry name" value="tRNA_Ile_lys_synt"/>
</dbReference>
<dbReference type="GO" id="GO:0032267">
    <property type="term" value="F:tRNA(Ile)-lysidine synthase activity"/>
    <property type="evidence" value="ECO:0007669"/>
    <property type="project" value="UniProtKB-EC"/>
</dbReference>
<dbReference type="NCBIfam" id="TIGR02432">
    <property type="entry name" value="lysidine_TilS_N"/>
    <property type="match status" value="1"/>
</dbReference>
<dbReference type="Gene3D" id="3.40.50.620">
    <property type="entry name" value="HUPs"/>
    <property type="match status" value="1"/>
</dbReference>
<feature type="domain" description="tRNA(Ile)-lysidine/2-thiocytidine synthase N-terminal" evidence="8">
    <location>
        <begin position="27"/>
        <end position="203"/>
    </location>
</feature>
<dbReference type="Pfam" id="PF09179">
    <property type="entry name" value="TilS"/>
    <property type="match status" value="1"/>
</dbReference>
<dbReference type="Pfam" id="PF01171">
    <property type="entry name" value="ATP_bind_3"/>
    <property type="match status" value="1"/>
</dbReference>
<evidence type="ECO:0000256" key="3">
    <source>
        <dbReference type="ARBA" id="ARBA00022694"/>
    </source>
</evidence>
<dbReference type="EC" id="6.3.4.19" evidence="7"/>
<evidence type="ECO:0000313" key="10">
    <source>
        <dbReference type="EMBL" id="MBD8870880.1"/>
    </source>
</evidence>
<proteinExistence type="inferred from homology"/>
<comment type="catalytic activity">
    <reaction evidence="6 7">
        <text>cytidine(34) in tRNA(Ile2) + L-lysine + ATP = lysidine(34) in tRNA(Ile2) + AMP + diphosphate + H(+)</text>
        <dbReference type="Rhea" id="RHEA:43744"/>
        <dbReference type="Rhea" id="RHEA-COMP:10625"/>
        <dbReference type="Rhea" id="RHEA-COMP:10670"/>
        <dbReference type="ChEBI" id="CHEBI:15378"/>
        <dbReference type="ChEBI" id="CHEBI:30616"/>
        <dbReference type="ChEBI" id="CHEBI:32551"/>
        <dbReference type="ChEBI" id="CHEBI:33019"/>
        <dbReference type="ChEBI" id="CHEBI:82748"/>
        <dbReference type="ChEBI" id="CHEBI:83665"/>
        <dbReference type="ChEBI" id="CHEBI:456215"/>
        <dbReference type="EC" id="6.3.4.19"/>
    </reaction>
</comment>
<comment type="subcellular location">
    <subcellularLocation>
        <location evidence="7">Cytoplasm</location>
    </subcellularLocation>
</comment>
<dbReference type="PANTHER" id="PTHR43033:SF1">
    <property type="entry name" value="TRNA(ILE)-LYSIDINE SYNTHASE-RELATED"/>
    <property type="match status" value="1"/>
</dbReference>
<dbReference type="SUPFAM" id="SSF52402">
    <property type="entry name" value="Adenine nucleotide alpha hydrolases-like"/>
    <property type="match status" value="1"/>
</dbReference>
<dbReference type="Proteomes" id="UP000616839">
    <property type="component" value="Unassembled WGS sequence"/>
</dbReference>
<evidence type="ECO:0000256" key="5">
    <source>
        <dbReference type="ARBA" id="ARBA00022840"/>
    </source>
</evidence>
<dbReference type="InterPro" id="IPR014729">
    <property type="entry name" value="Rossmann-like_a/b/a_fold"/>
</dbReference>